<dbReference type="Proteomes" id="UP000298030">
    <property type="component" value="Unassembled WGS sequence"/>
</dbReference>
<dbReference type="OrthoDB" id="2977329at2759"/>
<protein>
    <recommendedName>
        <fullName evidence="4">F-box domain-containing protein</fullName>
    </recommendedName>
</protein>
<feature type="compositionally biased region" description="Basic and acidic residues" evidence="1">
    <location>
        <begin position="1"/>
        <end position="12"/>
    </location>
</feature>
<feature type="region of interest" description="Disordered" evidence="1">
    <location>
        <begin position="1"/>
        <end position="20"/>
    </location>
</feature>
<proteinExistence type="predicted"/>
<gene>
    <name evidence="2" type="ORF">FA13DRAFT_53576</name>
</gene>
<evidence type="ECO:0000313" key="2">
    <source>
        <dbReference type="EMBL" id="TEB40090.1"/>
    </source>
</evidence>
<dbReference type="AlphaFoldDB" id="A0A4Y7U0Y5"/>
<sequence length="258" mass="28881">MCEMMSARDNRVSGDSGDSRTGVVSLLSRLSSSPPAQMPTQLPNEMLELIVEHMALNPREECIGDLLSCSLASSAFISMCQKHIFHTVKIWIHAPLQDRHPSSETLEYHQRALQFIQIVIRNPSLGLYVQHLSHYVTSTLCDDYDGLHDILRAFDAMPNIITLELGHRSASPLWGSGRGMGLGFGPGLRGAAPGSSWIRWREGVSGIVARPQLGTLRLRSIENFPIDALSTGIRELDLVRSWFDFRDKDWKYAPPRFL</sequence>
<dbReference type="EMBL" id="QPFP01000001">
    <property type="protein sequence ID" value="TEB40090.1"/>
    <property type="molecule type" value="Genomic_DNA"/>
</dbReference>
<evidence type="ECO:0008006" key="4">
    <source>
        <dbReference type="Google" id="ProtNLM"/>
    </source>
</evidence>
<accession>A0A4Y7U0Y5</accession>
<organism evidence="2 3">
    <name type="scientific">Coprinellus micaceus</name>
    <name type="common">Glistening ink-cap mushroom</name>
    <name type="synonym">Coprinus micaceus</name>
    <dbReference type="NCBI Taxonomy" id="71717"/>
    <lineage>
        <taxon>Eukaryota</taxon>
        <taxon>Fungi</taxon>
        <taxon>Dikarya</taxon>
        <taxon>Basidiomycota</taxon>
        <taxon>Agaricomycotina</taxon>
        <taxon>Agaricomycetes</taxon>
        <taxon>Agaricomycetidae</taxon>
        <taxon>Agaricales</taxon>
        <taxon>Agaricineae</taxon>
        <taxon>Psathyrellaceae</taxon>
        <taxon>Coprinellus</taxon>
    </lineage>
</organism>
<evidence type="ECO:0000256" key="1">
    <source>
        <dbReference type="SAM" id="MobiDB-lite"/>
    </source>
</evidence>
<evidence type="ECO:0000313" key="3">
    <source>
        <dbReference type="Proteomes" id="UP000298030"/>
    </source>
</evidence>
<reference evidence="2 3" key="1">
    <citation type="journal article" date="2019" name="Nat. Ecol. Evol.">
        <title>Megaphylogeny resolves global patterns of mushroom evolution.</title>
        <authorList>
            <person name="Varga T."/>
            <person name="Krizsan K."/>
            <person name="Foldi C."/>
            <person name="Dima B."/>
            <person name="Sanchez-Garcia M."/>
            <person name="Sanchez-Ramirez S."/>
            <person name="Szollosi G.J."/>
            <person name="Szarkandi J.G."/>
            <person name="Papp V."/>
            <person name="Albert L."/>
            <person name="Andreopoulos W."/>
            <person name="Angelini C."/>
            <person name="Antonin V."/>
            <person name="Barry K.W."/>
            <person name="Bougher N.L."/>
            <person name="Buchanan P."/>
            <person name="Buyck B."/>
            <person name="Bense V."/>
            <person name="Catcheside P."/>
            <person name="Chovatia M."/>
            <person name="Cooper J."/>
            <person name="Damon W."/>
            <person name="Desjardin D."/>
            <person name="Finy P."/>
            <person name="Geml J."/>
            <person name="Haridas S."/>
            <person name="Hughes K."/>
            <person name="Justo A."/>
            <person name="Karasinski D."/>
            <person name="Kautmanova I."/>
            <person name="Kiss B."/>
            <person name="Kocsube S."/>
            <person name="Kotiranta H."/>
            <person name="LaButti K.M."/>
            <person name="Lechner B.E."/>
            <person name="Liimatainen K."/>
            <person name="Lipzen A."/>
            <person name="Lukacs Z."/>
            <person name="Mihaltcheva S."/>
            <person name="Morgado L.N."/>
            <person name="Niskanen T."/>
            <person name="Noordeloos M.E."/>
            <person name="Ohm R.A."/>
            <person name="Ortiz-Santana B."/>
            <person name="Ovrebo C."/>
            <person name="Racz N."/>
            <person name="Riley R."/>
            <person name="Savchenko A."/>
            <person name="Shiryaev A."/>
            <person name="Soop K."/>
            <person name="Spirin V."/>
            <person name="Szebenyi C."/>
            <person name="Tomsovsky M."/>
            <person name="Tulloss R.E."/>
            <person name="Uehling J."/>
            <person name="Grigoriev I.V."/>
            <person name="Vagvolgyi C."/>
            <person name="Papp T."/>
            <person name="Martin F.M."/>
            <person name="Miettinen O."/>
            <person name="Hibbett D.S."/>
            <person name="Nagy L.G."/>
        </authorList>
    </citation>
    <scope>NUCLEOTIDE SEQUENCE [LARGE SCALE GENOMIC DNA]</scope>
    <source>
        <strain evidence="2 3">FP101781</strain>
    </source>
</reference>
<comment type="caution">
    <text evidence="2">The sequence shown here is derived from an EMBL/GenBank/DDBJ whole genome shotgun (WGS) entry which is preliminary data.</text>
</comment>
<keyword evidence="3" id="KW-1185">Reference proteome</keyword>
<name>A0A4Y7U0Y5_COPMI</name>